<dbReference type="KEGG" id="fvr:FVEG_08492"/>
<protein>
    <submittedName>
        <fullName evidence="1">Uncharacterized protein</fullName>
    </submittedName>
</protein>
<dbReference type="Proteomes" id="UP000009096">
    <property type="component" value="Chromosome 10"/>
</dbReference>
<dbReference type="EMBL" id="CM000587">
    <property type="protein sequence ID" value="EWG48831.1"/>
    <property type="molecule type" value="Genomic_DNA"/>
</dbReference>
<reference evidence="1 2" key="1">
    <citation type="journal article" date="2010" name="Nature">
        <title>Comparative genomics reveals mobile pathogenicity chromosomes in Fusarium.</title>
        <authorList>
            <person name="Ma L.J."/>
            <person name="van der Does H.C."/>
            <person name="Borkovich K.A."/>
            <person name="Coleman J.J."/>
            <person name="Daboussi M.J."/>
            <person name="Di Pietro A."/>
            <person name="Dufresne M."/>
            <person name="Freitag M."/>
            <person name="Grabherr M."/>
            <person name="Henrissat B."/>
            <person name="Houterman P.M."/>
            <person name="Kang S."/>
            <person name="Shim W.B."/>
            <person name="Woloshuk C."/>
            <person name="Xie X."/>
            <person name="Xu J.R."/>
            <person name="Antoniw J."/>
            <person name="Baker S.E."/>
            <person name="Bluhm B.H."/>
            <person name="Breakspear A."/>
            <person name="Brown D.W."/>
            <person name="Butchko R.A."/>
            <person name="Chapman S."/>
            <person name="Coulson R."/>
            <person name="Coutinho P.M."/>
            <person name="Danchin E.G."/>
            <person name="Diener A."/>
            <person name="Gale L.R."/>
            <person name="Gardiner D.M."/>
            <person name="Goff S."/>
            <person name="Hammond-Kosack K.E."/>
            <person name="Hilburn K."/>
            <person name="Hua-Van A."/>
            <person name="Jonkers W."/>
            <person name="Kazan K."/>
            <person name="Kodira C.D."/>
            <person name="Koehrsen M."/>
            <person name="Kumar L."/>
            <person name="Lee Y.H."/>
            <person name="Li L."/>
            <person name="Manners J.M."/>
            <person name="Miranda-Saavedra D."/>
            <person name="Mukherjee M."/>
            <person name="Park G."/>
            <person name="Park J."/>
            <person name="Park S.Y."/>
            <person name="Proctor R.H."/>
            <person name="Regev A."/>
            <person name="Ruiz-Roldan M.C."/>
            <person name="Sain D."/>
            <person name="Sakthikumar S."/>
            <person name="Sykes S."/>
            <person name="Schwartz D.C."/>
            <person name="Turgeon B.G."/>
            <person name="Wapinski I."/>
            <person name="Yoder O."/>
            <person name="Young S."/>
            <person name="Zeng Q."/>
            <person name="Zhou S."/>
            <person name="Galagan J."/>
            <person name="Cuomo C.A."/>
            <person name="Kistler H.C."/>
            <person name="Rep M."/>
        </authorList>
    </citation>
    <scope>NUCLEOTIDE SEQUENCE [LARGE SCALE GENOMIC DNA]</scope>
    <source>
        <strain evidence="2">M3125 / FGSC 7600</strain>
    </source>
</reference>
<keyword evidence="2" id="KW-1185">Reference proteome</keyword>
<evidence type="ECO:0000313" key="2">
    <source>
        <dbReference type="Proteomes" id="UP000009096"/>
    </source>
</evidence>
<dbReference type="AlphaFoldDB" id="W7MCU0"/>
<accession>W7MCU0</accession>
<dbReference type="VEuPathDB" id="FungiDB:FVEG_08492"/>
<gene>
    <name evidence="1" type="ORF">FVEG_08492</name>
</gene>
<sequence>MQRRLSIIPIRHWLYVLPLIQTILSLLKVDFEELSAVGMKWRIEVGVAKLMFIAGFERGSILAPFQVVVDQPNAKIRHCFSKLEQLGKRKIDWLDPRVCVSILFEKLDAPPLVILDAYVANVGVTTSFLMQ</sequence>
<dbReference type="HOGENOM" id="CLU_1927781_0_0_1"/>
<dbReference type="OMA" id="KWRIEAW"/>
<dbReference type="RefSeq" id="XP_018755022.1">
    <property type="nucleotide sequence ID" value="XM_018897385.1"/>
</dbReference>
<name>W7MCU0_GIBM7</name>
<dbReference type="EMBL" id="DS022252">
    <property type="protein sequence ID" value="EWG48831.1"/>
    <property type="molecule type" value="Genomic_DNA"/>
</dbReference>
<proteinExistence type="predicted"/>
<evidence type="ECO:0000313" key="1">
    <source>
        <dbReference type="EMBL" id="EWG48831.1"/>
    </source>
</evidence>
<dbReference type="GeneID" id="30066223"/>
<organism evidence="1 2">
    <name type="scientific">Gibberella moniliformis (strain M3125 / FGSC 7600)</name>
    <name type="common">Maize ear and stalk rot fungus</name>
    <name type="synonym">Fusarium verticillioides</name>
    <dbReference type="NCBI Taxonomy" id="334819"/>
    <lineage>
        <taxon>Eukaryota</taxon>
        <taxon>Fungi</taxon>
        <taxon>Dikarya</taxon>
        <taxon>Ascomycota</taxon>
        <taxon>Pezizomycotina</taxon>
        <taxon>Sordariomycetes</taxon>
        <taxon>Hypocreomycetidae</taxon>
        <taxon>Hypocreales</taxon>
        <taxon>Nectriaceae</taxon>
        <taxon>Fusarium</taxon>
        <taxon>Fusarium fujikuroi species complex</taxon>
    </lineage>
</organism>